<proteinExistence type="predicted"/>
<evidence type="ECO:0000313" key="4">
    <source>
        <dbReference type="Proteomes" id="UP001152797"/>
    </source>
</evidence>
<evidence type="ECO:0000313" key="3">
    <source>
        <dbReference type="EMBL" id="CAL4798383.1"/>
    </source>
</evidence>
<reference evidence="1" key="1">
    <citation type="submission" date="2022-10" db="EMBL/GenBank/DDBJ databases">
        <authorList>
            <person name="Chen Y."/>
            <person name="Dougan E. K."/>
            <person name="Chan C."/>
            <person name="Rhodes N."/>
            <person name="Thang M."/>
        </authorList>
    </citation>
    <scope>NUCLEOTIDE SEQUENCE</scope>
</reference>
<protein>
    <submittedName>
        <fullName evidence="3">Vegetative incompatibility protein HET-E-1</fullName>
    </submittedName>
</protein>
<sequence>MSQKAAMNLSALSSLPVWAQASRRSNSPGVLTTANLPGGLVTFLLGSRVAEVASETTEVVHLCVQNGKDFAQRKLQLDVKFPGDAQEAPAPFEEILVASGARALALFSPSCCAVVALSELSAKLETRLEKSEALVVSPRPGQKLVKVAWHPMSDAHLGVLFSDGSWSLLNLALSLDEPEVHFPAPLMGAEISVDFQFLAPNEDGRGETPEDLWLSMTVVFLAASGRISYRNPVLPSAAVLSRRSCEALQLALAQAASSDDFAAQLAGQLQTSQVEEVLLLRHRHHLHGGAQPFSLSSTGLLEQVVEEAVSVSSERSSSSFCSLQVCCSSPLLVIARAARRGNVELLALEAAIGPYGAQGAVAARVLEEIDLMCNKSTPDEFVRLESLGDRSGLIVHTRSLLASIDVSLSAGGLATVTTLAETRSNDMDFASWSRVDQGVGLLLRMERSSKDAKPRATVNPSKSFLTLIELPKKAAAEKASSYGHMSKLSPSSLHLLEQPLSSSKATSVAPAELAKRVAALRSGIASLQCRQDFLKHLAEKSFPARAEVLKQELQLETSTLRRRAADSAQRAQALQLRQAELVQRQAALVKALSAASEARQLEELSGAALPKLYAQLYELRRAAELLRSSQQALAIPEVIRPKNRQLMLAQN</sequence>
<evidence type="ECO:0000313" key="1">
    <source>
        <dbReference type="EMBL" id="CAI4011071.1"/>
    </source>
</evidence>
<dbReference type="EMBL" id="CAMXCT010005002">
    <property type="protein sequence ID" value="CAI4011071.1"/>
    <property type="molecule type" value="Genomic_DNA"/>
</dbReference>
<dbReference type="Proteomes" id="UP001152797">
    <property type="component" value="Unassembled WGS sequence"/>
</dbReference>
<gene>
    <name evidence="1" type="ORF">C1SCF055_LOCUS36271</name>
</gene>
<dbReference type="AlphaFoldDB" id="A0A9P1DK83"/>
<evidence type="ECO:0000313" key="2">
    <source>
        <dbReference type="EMBL" id="CAL1164446.1"/>
    </source>
</evidence>
<accession>A0A9P1DK83</accession>
<name>A0A9P1DK83_9DINO</name>
<dbReference type="EMBL" id="CAMXCT020005002">
    <property type="protein sequence ID" value="CAL1164446.1"/>
    <property type="molecule type" value="Genomic_DNA"/>
</dbReference>
<dbReference type="EMBL" id="CAMXCT030005002">
    <property type="protein sequence ID" value="CAL4798383.1"/>
    <property type="molecule type" value="Genomic_DNA"/>
</dbReference>
<organism evidence="1">
    <name type="scientific">Cladocopium goreaui</name>
    <dbReference type="NCBI Taxonomy" id="2562237"/>
    <lineage>
        <taxon>Eukaryota</taxon>
        <taxon>Sar</taxon>
        <taxon>Alveolata</taxon>
        <taxon>Dinophyceae</taxon>
        <taxon>Suessiales</taxon>
        <taxon>Symbiodiniaceae</taxon>
        <taxon>Cladocopium</taxon>
    </lineage>
</organism>
<reference evidence="2" key="2">
    <citation type="submission" date="2024-04" db="EMBL/GenBank/DDBJ databases">
        <authorList>
            <person name="Chen Y."/>
            <person name="Shah S."/>
            <person name="Dougan E. K."/>
            <person name="Thang M."/>
            <person name="Chan C."/>
        </authorList>
    </citation>
    <scope>NUCLEOTIDE SEQUENCE [LARGE SCALE GENOMIC DNA]</scope>
</reference>
<comment type="caution">
    <text evidence="1">The sequence shown here is derived from an EMBL/GenBank/DDBJ whole genome shotgun (WGS) entry which is preliminary data.</text>
</comment>
<keyword evidence="4" id="KW-1185">Reference proteome</keyword>
<dbReference type="OrthoDB" id="341482at2759"/>